<feature type="compositionally biased region" description="Polar residues" evidence="2">
    <location>
        <begin position="64"/>
        <end position="77"/>
    </location>
</feature>
<comment type="catalytic activity">
    <reaction evidence="1">
        <text>ATP + H2O = ADP + phosphate + H(+)</text>
        <dbReference type="Rhea" id="RHEA:13065"/>
        <dbReference type="ChEBI" id="CHEBI:15377"/>
        <dbReference type="ChEBI" id="CHEBI:15378"/>
        <dbReference type="ChEBI" id="CHEBI:30616"/>
        <dbReference type="ChEBI" id="CHEBI:43474"/>
        <dbReference type="ChEBI" id="CHEBI:456216"/>
    </reaction>
</comment>
<name>A0A9P8A6Q2_MORAP</name>
<feature type="region of interest" description="Disordered" evidence="2">
    <location>
        <begin position="1"/>
        <end position="109"/>
    </location>
</feature>
<dbReference type="InterPro" id="IPR047819">
    <property type="entry name" value="P5A-ATPase_N"/>
</dbReference>
<keyword evidence="1" id="KW-1278">Translocase</keyword>
<dbReference type="GO" id="GO:0005524">
    <property type="term" value="F:ATP binding"/>
    <property type="evidence" value="ECO:0007669"/>
    <property type="project" value="UniProtKB-UniRule"/>
</dbReference>
<dbReference type="GO" id="GO:0016020">
    <property type="term" value="C:membrane"/>
    <property type="evidence" value="ECO:0007669"/>
    <property type="project" value="UniProtKB-SubCell"/>
</dbReference>
<evidence type="ECO:0000313" key="5">
    <source>
        <dbReference type="Proteomes" id="UP000717515"/>
    </source>
</evidence>
<dbReference type="EC" id="7.2.2.-" evidence="1"/>
<dbReference type="Proteomes" id="UP000717515">
    <property type="component" value="Unassembled WGS sequence"/>
</dbReference>
<keyword evidence="1" id="KW-0460">Magnesium</keyword>
<gene>
    <name evidence="4" type="ORF">KVV02_005188</name>
</gene>
<evidence type="ECO:0000256" key="1">
    <source>
        <dbReference type="RuleBase" id="RU362082"/>
    </source>
</evidence>
<feature type="compositionally biased region" description="Low complexity" evidence="2">
    <location>
        <begin position="1"/>
        <end position="17"/>
    </location>
</feature>
<comment type="similarity">
    <text evidence="1">Belongs to the cation transport ATPase (P-type) (TC 3.A.3) family. Type V subfamily.</text>
</comment>
<protein>
    <recommendedName>
        <fullName evidence="1">Cation-transporting ATPase</fullName>
        <ecNumber evidence="1">7.2.2.-</ecNumber>
    </recommendedName>
</protein>
<dbReference type="GO" id="GO:0019829">
    <property type="term" value="F:ATPase-coupled monoatomic cation transmembrane transporter activity"/>
    <property type="evidence" value="ECO:0007669"/>
    <property type="project" value="UniProtKB-UniRule"/>
</dbReference>
<keyword evidence="1" id="KW-1133">Transmembrane helix</keyword>
<keyword evidence="1" id="KW-0812">Transmembrane</keyword>
<keyword evidence="1" id="KW-0472">Membrane</keyword>
<keyword evidence="1" id="KW-0479">Metal-binding</keyword>
<comment type="caution">
    <text evidence="1">Lacks conserved residue(s) required for the propagation of feature annotation.</text>
</comment>
<feature type="domain" description="P5B-type ATPase N-terminal" evidence="3">
    <location>
        <begin position="138"/>
        <end position="231"/>
    </location>
</feature>
<accession>A0A9P8A6Q2</accession>
<comment type="subcellular location">
    <subcellularLocation>
        <location evidence="1">Membrane</location>
        <topology evidence="1">Multi-pass membrane protein</topology>
    </subcellularLocation>
</comment>
<keyword evidence="1" id="KW-0067">ATP-binding</keyword>
<evidence type="ECO:0000259" key="3">
    <source>
        <dbReference type="Pfam" id="PF12409"/>
    </source>
</evidence>
<proteinExistence type="inferred from homology"/>
<dbReference type="AlphaFoldDB" id="A0A9P8A6Q2"/>
<feature type="compositionally biased region" description="Acidic residues" evidence="2">
    <location>
        <begin position="84"/>
        <end position="93"/>
    </location>
</feature>
<organism evidence="4 5">
    <name type="scientific">Mortierella alpina</name>
    <name type="common">Oleaginous fungus</name>
    <name type="synonym">Mortierella renispora</name>
    <dbReference type="NCBI Taxonomy" id="64518"/>
    <lineage>
        <taxon>Eukaryota</taxon>
        <taxon>Fungi</taxon>
        <taxon>Fungi incertae sedis</taxon>
        <taxon>Mucoromycota</taxon>
        <taxon>Mortierellomycotina</taxon>
        <taxon>Mortierellomycetes</taxon>
        <taxon>Mortierellales</taxon>
        <taxon>Mortierellaceae</taxon>
        <taxon>Mortierella</taxon>
    </lineage>
</organism>
<dbReference type="EMBL" id="JAIFTL010000052">
    <property type="protein sequence ID" value="KAG9324949.1"/>
    <property type="molecule type" value="Genomic_DNA"/>
</dbReference>
<dbReference type="Pfam" id="PF12409">
    <property type="entry name" value="P5-ATPase"/>
    <property type="match status" value="1"/>
</dbReference>
<evidence type="ECO:0000256" key="2">
    <source>
        <dbReference type="SAM" id="MobiDB-lite"/>
    </source>
</evidence>
<reference evidence="4" key="1">
    <citation type="submission" date="2021-07" db="EMBL/GenBank/DDBJ databases">
        <title>Draft genome of Mortierella alpina, strain LL118, isolated from an aspen leaf litter sample.</title>
        <authorList>
            <person name="Yang S."/>
            <person name="Vinatzer B.A."/>
        </authorList>
    </citation>
    <scope>NUCLEOTIDE SEQUENCE</scope>
    <source>
        <strain evidence="4">LL118</strain>
    </source>
</reference>
<keyword evidence="1" id="KW-0547">Nucleotide-binding</keyword>
<feature type="transmembrane region" description="Helical" evidence="1">
    <location>
        <begin position="155"/>
        <end position="175"/>
    </location>
</feature>
<sequence length="251" mass="28492">MKNSDPPHSSSNDPTNNLHTQNTHAVHTDSIEYLTGAAGANSRRSLSSLNSSTVAGQLDRTDPDQSTYSPSSMLSQRFTHESDSEMEQDDQDDSDHTEGEANASAVKSASRAKVLNKRLSTFDHRHDPCQQRVYLEEEDVELIFTGYRFVRSRVYLYYLLCLLSCGIIFLLGRWLPRRYIAFVAQKCEMSKAECIVVQNEYGQLSTERIFTKYYGGPIDSVFSPGQMEKPQGDDTYDETVVGIFFDERRRI</sequence>
<evidence type="ECO:0000313" key="4">
    <source>
        <dbReference type="EMBL" id="KAG9324949.1"/>
    </source>
</evidence>
<dbReference type="GO" id="GO:0046872">
    <property type="term" value="F:metal ion binding"/>
    <property type="evidence" value="ECO:0007669"/>
    <property type="project" value="UniProtKB-UniRule"/>
</dbReference>
<comment type="caution">
    <text evidence="4">The sequence shown here is derived from an EMBL/GenBank/DDBJ whole genome shotgun (WGS) entry which is preliminary data.</text>
</comment>
<feature type="compositionally biased region" description="Low complexity" evidence="2">
    <location>
        <begin position="41"/>
        <end position="52"/>
    </location>
</feature>